<sequence>MLTVLDCTLRDGGYYNNWDYPTGLVRRYLEVMKRAGIDYVELGLRTESADSFAGPYAFTVDEWIRHIGVPEGVRVGVMCNAKDLLKGGPGAVQRIFAKAEDSPVELVRIAAHFAEIDNCTEIVLALHALGYRVGFNFMQSNGRSADELSSKARLLSEWPVDVLYFADSMGNMSAKDVAFIVAALRDGWDRELGFHAHDNMGCALSNCMAAMELGVTWIDATVLGMGRGAGNARIENLLLALAENGGHDADLSSLLNLVVEEFQPLQKKYGWGPNLYYHLSAMYGVHPTYVQEMLSDDRYKPSTIITALRRLGESGATGFSQDRLLDATQEQRDSVLGTWSPKGWLQGRDVLMIGPGSGVKQHLEGLLHYISTKKPYVICINSNDWFPVDKVDAWVACNRQRLLLDRDFYANNQGTLVVPVGLIDEEELSVWKNWNILDYGMAVQKGHFEVGELTAVLPAALSAIYGLGICSVAGANRVLLAGFDGYELGDPRHSQMEMALKCYRDYQDSIPLVAITPTSLSLPEKSPYAPRI</sequence>
<dbReference type="InterPro" id="IPR000891">
    <property type="entry name" value="PYR_CT"/>
</dbReference>
<dbReference type="InterPro" id="IPR050073">
    <property type="entry name" value="2-IPM_HCS-like"/>
</dbReference>
<organism evidence="3 4">
    <name type="scientific">Metapseudomonas lalkuanensis</name>
    <dbReference type="NCBI Taxonomy" id="2604832"/>
    <lineage>
        <taxon>Bacteria</taxon>
        <taxon>Pseudomonadati</taxon>
        <taxon>Pseudomonadota</taxon>
        <taxon>Gammaproteobacteria</taxon>
        <taxon>Pseudomonadales</taxon>
        <taxon>Pseudomonadaceae</taxon>
        <taxon>Metapseudomonas</taxon>
    </lineage>
</organism>
<dbReference type="KEGG" id="plal:FXN65_26400"/>
<evidence type="ECO:0000259" key="2">
    <source>
        <dbReference type="PROSITE" id="PS50991"/>
    </source>
</evidence>
<dbReference type="InterPro" id="IPR013785">
    <property type="entry name" value="Aldolase_TIM"/>
</dbReference>
<accession>A0A5J6QTY8</accession>
<dbReference type="GO" id="GO:0009098">
    <property type="term" value="P:L-leucine biosynthetic process"/>
    <property type="evidence" value="ECO:0007669"/>
    <property type="project" value="TreeGrafter"/>
</dbReference>
<evidence type="ECO:0000313" key="3">
    <source>
        <dbReference type="EMBL" id="QEY65883.1"/>
    </source>
</evidence>
<dbReference type="CDD" id="cd07944">
    <property type="entry name" value="DRE_TIM_HOA_like"/>
    <property type="match status" value="1"/>
</dbReference>
<dbReference type="PROSITE" id="PS50991">
    <property type="entry name" value="PYR_CT"/>
    <property type="match status" value="1"/>
</dbReference>
<keyword evidence="4" id="KW-1185">Reference proteome</keyword>
<dbReference type="Pfam" id="PF00682">
    <property type="entry name" value="HMGL-like"/>
    <property type="match status" value="1"/>
</dbReference>
<protein>
    <recommendedName>
        <fullName evidence="2">Pyruvate carboxyltransferase domain-containing protein</fullName>
    </recommendedName>
</protein>
<proteinExistence type="predicted"/>
<dbReference type="SUPFAM" id="SSF51569">
    <property type="entry name" value="Aldolase"/>
    <property type="match status" value="1"/>
</dbReference>
<dbReference type="GO" id="GO:0003852">
    <property type="term" value="F:2-isopropylmalate synthase activity"/>
    <property type="evidence" value="ECO:0007669"/>
    <property type="project" value="TreeGrafter"/>
</dbReference>
<reference evidence="3 4" key="1">
    <citation type="submission" date="2019-08" db="EMBL/GenBank/DDBJ databases">
        <title>Whole-genome Sequencing of e-waste polymer degrading bacterium Pseudomonas sp. strain PE08.</title>
        <authorList>
            <person name="Kirdat K."/>
            <person name="Debbarma P."/>
            <person name="Narawade N."/>
            <person name="Suyal D."/>
            <person name="Thorat V."/>
            <person name="Shouche Y."/>
            <person name="Goel R."/>
            <person name="Yadav A."/>
        </authorList>
    </citation>
    <scope>NUCLEOTIDE SEQUENCE [LARGE SCALE GENOMIC DNA]</scope>
    <source>
        <strain evidence="3 4">PE08</strain>
    </source>
</reference>
<dbReference type="AlphaFoldDB" id="A0A5J6QTY8"/>
<gene>
    <name evidence="3" type="ORF">FXN65_26400</name>
</gene>
<dbReference type="EMBL" id="CP043311">
    <property type="protein sequence ID" value="QEY65883.1"/>
    <property type="molecule type" value="Genomic_DNA"/>
</dbReference>
<dbReference type="Gene3D" id="3.20.20.70">
    <property type="entry name" value="Aldolase class I"/>
    <property type="match status" value="1"/>
</dbReference>
<dbReference type="PANTHER" id="PTHR10277">
    <property type="entry name" value="HOMOCITRATE SYNTHASE-RELATED"/>
    <property type="match status" value="1"/>
</dbReference>
<evidence type="ECO:0000256" key="1">
    <source>
        <dbReference type="ARBA" id="ARBA00023211"/>
    </source>
</evidence>
<name>A0A5J6QTY8_9GAMM</name>
<dbReference type="Proteomes" id="UP000327179">
    <property type="component" value="Chromosome"/>
</dbReference>
<feature type="domain" description="Pyruvate carboxyltransferase" evidence="2">
    <location>
        <begin position="2"/>
        <end position="259"/>
    </location>
</feature>
<evidence type="ECO:0000313" key="4">
    <source>
        <dbReference type="Proteomes" id="UP000327179"/>
    </source>
</evidence>
<dbReference type="PANTHER" id="PTHR10277:SF9">
    <property type="entry name" value="2-ISOPROPYLMALATE SYNTHASE 1, CHLOROPLASTIC-RELATED"/>
    <property type="match status" value="1"/>
</dbReference>
<keyword evidence="1" id="KW-0464">Manganese</keyword>